<dbReference type="InterPro" id="IPR028231">
    <property type="entry name" value="Spt6_YqgF"/>
</dbReference>
<dbReference type="Pfam" id="PF14641">
    <property type="entry name" value="HTH_44"/>
    <property type="match status" value="1"/>
</dbReference>
<dbReference type="Pfam" id="PF17674">
    <property type="entry name" value="HHH_9"/>
    <property type="match status" value="1"/>
</dbReference>
<dbReference type="InterPro" id="IPR035420">
    <property type="entry name" value="Spt6_SH2"/>
</dbReference>
<dbReference type="GO" id="GO:0042393">
    <property type="term" value="F:histone binding"/>
    <property type="evidence" value="ECO:0007669"/>
    <property type="project" value="TreeGrafter"/>
</dbReference>
<dbReference type="PANTHER" id="PTHR10145">
    <property type="entry name" value="TRANSCRIPTION ELONGATION FACTOR SPT6"/>
    <property type="match status" value="1"/>
</dbReference>
<dbReference type="GO" id="GO:0140673">
    <property type="term" value="P:transcription elongation-coupled chromatin remodeling"/>
    <property type="evidence" value="ECO:0007669"/>
    <property type="project" value="InterPro"/>
</dbReference>
<evidence type="ECO:0000259" key="6">
    <source>
        <dbReference type="Pfam" id="PF17674"/>
    </source>
</evidence>
<dbReference type="InterPro" id="IPR035019">
    <property type="entry name" value="Spt6_SH2_N"/>
</dbReference>
<dbReference type="CDD" id="cd09918">
    <property type="entry name" value="SH2_Nterm_SPT6_like"/>
    <property type="match status" value="1"/>
</dbReference>
<dbReference type="GO" id="GO:0031491">
    <property type="term" value="F:nucleosome binding"/>
    <property type="evidence" value="ECO:0007669"/>
    <property type="project" value="TreeGrafter"/>
</dbReference>
<feature type="domain" description="Spt6 SH2" evidence="2">
    <location>
        <begin position="1204"/>
        <end position="1398"/>
    </location>
</feature>
<comment type="caution">
    <text evidence="8">The sequence shown here is derived from an EMBL/GenBank/DDBJ whole genome shotgun (WGS) entry which is preliminary data.</text>
</comment>
<dbReference type="InterPro" id="IPR055179">
    <property type="entry name" value="Tex-like_central_region"/>
</dbReference>
<feature type="compositionally biased region" description="Polar residues" evidence="1">
    <location>
        <begin position="1420"/>
        <end position="1433"/>
    </location>
</feature>
<feature type="compositionally biased region" description="Basic residues" evidence="1">
    <location>
        <begin position="31"/>
        <end position="52"/>
    </location>
</feature>
<feature type="compositionally biased region" description="Basic and acidic residues" evidence="1">
    <location>
        <begin position="1444"/>
        <end position="1462"/>
    </location>
</feature>
<evidence type="ECO:0000259" key="4">
    <source>
        <dbReference type="Pfam" id="PF14639"/>
    </source>
</evidence>
<feature type="domain" description="Tex-like central region" evidence="7">
    <location>
        <begin position="463"/>
        <end position="630"/>
    </location>
</feature>
<dbReference type="Pfam" id="PF22706">
    <property type="entry name" value="Tex_central_region"/>
    <property type="match status" value="1"/>
</dbReference>
<dbReference type="InterPro" id="IPR017072">
    <property type="entry name" value="TF_Spt6"/>
</dbReference>
<evidence type="ECO:0000259" key="3">
    <source>
        <dbReference type="Pfam" id="PF14635"/>
    </source>
</evidence>
<feature type="domain" description="Transcription elongation factor Spt6 YqgF" evidence="4">
    <location>
        <begin position="661"/>
        <end position="811"/>
    </location>
</feature>
<feature type="domain" description="Helix-turn-helix DNA-binding" evidence="5">
    <location>
        <begin position="260"/>
        <end position="357"/>
    </location>
</feature>
<dbReference type="FunFam" id="1.10.10.650:FF:000005">
    <property type="entry name" value="Transcription elongation factor SPT6"/>
    <property type="match status" value="1"/>
</dbReference>
<dbReference type="GO" id="GO:0034728">
    <property type="term" value="P:nucleosome organization"/>
    <property type="evidence" value="ECO:0007669"/>
    <property type="project" value="TreeGrafter"/>
</dbReference>
<protein>
    <recommendedName>
        <fullName evidence="10">Transcription elongation factor</fullName>
    </recommendedName>
</protein>
<feature type="domain" description="HHH" evidence="6">
    <location>
        <begin position="938"/>
        <end position="970"/>
    </location>
</feature>
<feature type="compositionally biased region" description="Acidic residues" evidence="1">
    <location>
        <begin position="141"/>
        <end position="159"/>
    </location>
</feature>
<dbReference type="InterPro" id="IPR032706">
    <property type="entry name" value="Spt6_HHH"/>
</dbReference>
<sequence length="1522" mass="173866">YIHSADEMFGTGSPTVSDSDSDAVKEENASSKKRKLSGGPRGKNKSKQAKRAAKNDDDDEKKVEEIDDEDLMLVRENMGMDTGPARSDSEDEDMGRSSRKVKTEDDSGLMSRELSYRMFGDSDEEEEDSAPQRANNYLGNDEYESDDIDEFIVDDDEEGREGPRRRRKQEPIPASMQGPSVYQMGEAEELFGDMDGFLEATSGKIPEETPAKSKKAILLDKFEPSVLKEHMMTSDVIAVRDNDVPERYQYLFKNREFPDAEDRAEESEWISDFIIKNLERRGQRDSAASRGEIVSAIDTVLRFYHDEKLEPAFVQRYYKEYWKVVGLHTENLYEILDLDVKWDKLERKRRSFQSGIQRVVDSSNAKESAFVRKCYEQLFSTPDEKIYKDLSEFFALDAQESSGQAKENSDQKYRRPVRRTFYQICTKAGLRSVSLAFTMNSSVLGGIVAGVDHEDSIRDVPTPEESPGVLAQKYTTKEFPTVDDVMKGARHIAASKVAAEPNVRKCIRELYRQHAVLNTESTAKGREEIDEFHYCHGLQYIEKMPVLDVFEAGDLWLKIARAEKEGLLTIAIINEKAQDLMDPLEPIYLLPNNDSDEEWQSQRHLVLQEAINNFMILSFENELKRDLTVASRDVVVKMCGNALRERLSVRPYEPADGVDPAIVSIWVESSMDSIAHIVALDVNGEMVDKTEGYCKRDVNNIEKLTATLLKFLTEHSQTHVVVINVSAGMKCMDMGGVVDEVRRLLSRDDASRFGNRDGHDFLDIVFLKDDVPNMFSRSKRADQEFPEESEYVRAAIGLGRYLRNPASELCAMWGNIALNDPSRGRELLFLNVHMMQHSLVKDLLLREYDRVFVQVINKYGLDINLLANHKHTSYQLQFICGLGPVKAASVLDKVRAKNYVERRQELLSKGFVGKIVYRNCAGFIRIRERDALREAPLNPLDDTRIHPESYYMAVKICGDANNNSTIDMYDPNHYSYAVEDTMYQSASAIRSRNAPPNTRLGDAEIQDVLSELDLSAYAGRLELQKKGPKLLTLEYIKRELRYPYFDKRAKYQVPKDEDLFFLLNGETRETLRVGMIVPATLLHMSGDDFVRVRLQSGMRSSLHRDRLPDYLMDVRPQGFPKGITVNAKILAIQADREGRYELQLGCNRRSLIDMSMCFYPERFPRYTNGKLVENDSMERVDRLVNEPPVEEDKTTFTQATRVPGTHTSRRKKRQIAHPLFRNINCQTAMQYLREQPVGEVVIRPSTLGTDHLTLTWKMLDGVYRHFDIQEKDKPSEARIGQTLIIKEEKYENIDELIARFVDPMNSLVDDVVRYKYYKNAPKESVEEDLIKQKKEHPSRIPYALHVYTKFPGCFSITYIARETPRSCHMEVKSGGYRFFGRIESSILPTLSQALQFFKMKALVSSSSNSTRPDSYHRNDSSSGPFAQRSSAPYSGSGGRPRQSSRWDDRRGGDAGGRRWKRISEAKKKPMGYDAPTILYVACFGGSSSHVRLMDRVTEYPCSVALLSIGSRVLGELIHQDNR</sequence>
<accession>A0A8J5M9Z9</accession>
<evidence type="ECO:0000259" key="5">
    <source>
        <dbReference type="Pfam" id="PF14641"/>
    </source>
</evidence>
<dbReference type="FunFam" id="1.10.150.850:FF:000001">
    <property type="entry name" value="Transcription elongation factor spt6"/>
    <property type="match status" value="1"/>
</dbReference>
<dbReference type="GO" id="GO:0003677">
    <property type="term" value="F:DNA binding"/>
    <property type="evidence" value="ECO:0007669"/>
    <property type="project" value="InterPro"/>
</dbReference>
<proteinExistence type="predicted"/>
<evidence type="ECO:0000259" key="7">
    <source>
        <dbReference type="Pfam" id="PF22706"/>
    </source>
</evidence>
<feature type="domain" description="Transcription elongation factor Spt6 helix-hairpin-helix motif" evidence="3">
    <location>
        <begin position="825"/>
        <end position="926"/>
    </location>
</feature>
<evidence type="ECO:0000256" key="1">
    <source>
        <dbReference type="SAM" id="MobiDB-lite"/>
    </source>
</evidence>
<dbReference type="FunFam" id="3.30.505.10:FF:000085">
    <property type="entry name" value="Transcription elongation factor SPT6"/>
    <property type="match status" value="1"/>
</dbReference>
<evidence type="ECO:0008006" key="10">
    <source>
        <dbReference type="Google" id="ProtNLM"/>
    </source>
</evidence>
<evidence type="ECO:0000313" key="9">
    <source>
        <dbReference type="Proteomes" id="UP000709295"/>
    </source>
</evidence>
<dbReference type="InterPro" id="IPR035018">
    <property type="entry name" value="Spt6_SH2_C"/>
</dbReference>
<evidence type="ECO:0000313" key="8">
    <source>
        <dbReference type="EMBL" id="KAG6973383.1"/>
    </source>
</evidence>
<dbReference type="FunFam" id="3.30.505.10:FF:000081">
    <property type="entry name" value="Transcription elongation factor spt6"/>
    <property type="match status" value="1"/>
</dbReference>
<dbReference type="InterPro" id="IPR028088">
    <property type="entry name" value="Spt6_HTH_DNA-bd_dom"/>
</dbReference>
<dbReference type="GO" id="GO:0008023">
    <property type="term" value="C:transcription elongation factor complex"/>
    <property type="evidence" value="ECO:0007669"/>
    <property type="project" value="TreeGrafter"/>
</dbReference>
<dbReference type="Pfam" id="PF14633">
    <property type="entry name" value="SH2_2"/>
    <property type="match status" value="1"/>
</dbReference>
<keyword evidence="9" id="KW-1185">Reference proteome</keyword>
<dbReference type="EMBL" id="JAENGY010000113">
    <property type="protein sequence ID" value="KAG6973383.1"/>
    <property type="molecule type" value="Genomic_DNA"/>
</dbReference>
<gene>
    <name evidence="8" type="ORF">JG688_00003564</name>
</gene>
<feature type="non-terminal residue" evidence="8">
    <location>
        <position position="1"/>
    </location>
</feature>
<dbReference type="Pfam" id="PF14639">
    <property type="entry name" value="YqgF"/>
    <property type="match status" value="1"/>
</dbReference>
<feature type="region of interest" description="Disordered" evidence="1">
    <location>
        <begin position="1406"/>
        <end position="1462"/>
    </location>
</feature>
<feature type="region of interest" description="Disordered" evidence="1">
    <location>
        <begin position="1"/>
        <end position="181"/>
    </location>
</feature>
<reference evidence="8" key="1">
    <citation type="submission" date="2021-01" db="EMBL/GenBank/DDBJ databases">
        <title>Phytophthora aleatoria, a newly-described species from Pinus radiata is distinct from Phytophthora cactorum isolates based on comparative genomics.</title>
        <authorList>
            <person name="Mcdougal R."/>
            <person name="Panda P."/>
            <person name="Williams N."/>
            <person name="Studholme D.J."/>
        </authorList>
    </citation>
    <scope>NUCLEOTIDE SEQUENCE</scope>
    <source>
        <strain evidence="8">NZFS 4037</strain>
    </source>
</reference>
<name>A0A8J5M9Z9_9STRA</name>
<dbReference type="Pfam" id="PF14635">
    <property type="entry name" value="HHH_7"/>
    <property type="match status" value="1"/>
</dbReference>
<dbReference type="CDD" id="cd09928">
    <property type="entry name" value="SH2_Cterm_SPT6_like"/>
    <property type="match status" value="1"/>
</dbReference>
<dbReference type="InterPro" id="IPR041692">
    <property type="entry name" value="HHH_9"/>
</dbReference>
<dbReference type="Proteomes" id="UP000709295">
    <property type="component" value="Unassembled WGS sequence"/>
</dbReference>
<evidence type="ECO:0000259" key="2">
    <source>
        <dbReference type="Pfam" id="PF14633"/>
    </source>
</evidence>
<organism evidence="8 9">
    <name type="scientific">Phytophthora aleatoria</name>
    <dbReference type="NCBI Taxonomy" id="2496075"/>
    <lineage>
        <taxon>Eukaryota</taxon>
        <taxon>Sar</taxon>
        <taxon>Stramenopiles</taxon>
        <taxon>Oomycota</taxon>
        <taxon>Peronosporomycetes</taxon>
        <taxon>Peronosporales</taxon>
        <taxon>Peronosporaceae</taxon>
        <taxon>Phytophthora</taxon>
    </lineage>
</organism>
<dbReference type="PANTHER" id="PTHR10145:SF6">
    <property type="entry name" value="TRANSCRIPTION ELONGATION FACTOR SPT6"/>
    <property type="match status" value="1"/>
</dbReference>